<dbReference type="PANTHER" id="PTHR46708">
    <property type="entry name" value="TENASCIN"/>
    <property type="match status" value="1"/>
</dbReference>
<dbReference type="Proteomes" id="UP000281553">
    <property type="component" value="Unassembled WGS sequence"/>
</dbReference>
<gene>
    <name evidence="3" type="ORF">DILT_LOCUS6649</name>
</gene>
<dbReference type="EMBL" id="UYRU01050060">
    <property type="protein sequence ID" value="VDN10818.1"/>
    <property type="molecule type" value="Genomic_DNA"/>
</dbReference>
<dbReference type="Pfam" id="PF00041">
    <property type="entry name" value="fn3"/>
    <property type="match status" value="1"/>
</dbReference>
<dbReference type="SUPFAM" id="SSF49265">
    <property type="entry name" value="Fibronectin type III"/>
    <property type="match status" value="1"/>
</dbReference>
<dbReference type="InterPro" id="IPR050991">
    <property type="entry name" value="ECM_Regulatory_Proteins"/>
</dbReference>
<dbReference type="InterPro" id="IPR003961">
    <property type="entry name" value="FN3_dom"/>
</dbReference>
<dbReference type="CDD" id="cd00063">
    <property type="entry name" value="FN3"/>
    <property type="match status" value="2"/>
</dbReference>
<dbReference type="SMART" id="SM00060">
    <property type="entry name" value="FN3"/>
    <property type="match status" value="2"/>
</dbReference>
<feature type="domain" description="Fibronectin type-III" evidence="2">
    <location>
        <begin position="106"/>
        <end position="195"/>
    </location>
</feature>
<keyword evidence="4" id="KW-1185">Reference proteome</keyword>
<dbReference type="PANTHER" id="PTHR46708:SF2">
    <property type="entry name" value="FIBRONECTIN TYPE-III DOMAIN-CONTAINING PROTEIN"/>
    <property type="match status" value="1"/>
</dbReference>
<protein>
    <recommendedName>
        <fullName evidence="2">Fibronectin type-III domain-containing protein</fullName>
    </recommendedName>
</protein>
<sequence>MANISFPFWFVGVPAAGDFTAEAINSTSIRVIWRKPSKEYKDEYLLTIYDHGSTTNYTLRETDTIISDLDVFSIYNLTLRAFWADGTPVSAVAATTIDNLFPDELLVRDFTAWAMSSTTIRVRWQKPIRSAEFRTQYILVVSNATHEERFDVEETEKTFTGLNPSTIYSFTVQAIWKNGKSVRWHAFASAKTLPAGFQFKYFLPVVGQQRSYELENTEETVNSLAPATIYNFTVQAIWKSGLPVRTAAFASTRTLPAGL</sequence>
<dbReference type="InterPro" id="IPR036116">
    <property type="entry name" value="FN3_sf"/>
</dbReference>
<dbReference type="InterPro" id="IPR013783">
    <property type="entry name" value="Ig-like_fold"/>
</dbReference>
<dbReference type="PROSITE" id="PS50853">
    <property type="entry name" value="FN3"/>
    <property type="match status" value="1"/>
</dbReference>
<proteinExistence type="predicted"/>
<evidence type="ECO:0000313" key="3">
    <source>
        <dbReference type="EMBL" id="VDN10818.1"/>
    </source>
</evidence>
<reference evidence="3 4" key="1">
    <citation type="submission" date="2018-11" db="EMBL/GenBank/DDBJ databases">
        <authorList>
            <consortium name="Pathogen Informatics"/>
        </authorList>
    </citation>
    <scope>NUCLEOTIDE SEQUENCE [LARGE SCALE GENOMIC DNA]</scope>
</reference>
<evidence type="ECO:0000259" key="2">
    <source>
        <dbReference type="PROSITE" id="PS50853"/>
    </source>
</evidence>
<accession>A0A3P7LLM6</accession>
<dbReference type="Gene3D" id="2.60.40.10">
    <property type="entry name" value="Immunoglobulins"/>
    <property type="match status" value="2"/>
</dbReference>
<evidence type="ECO:0000256" key="1">
    <source>
        <dbReference type="ARBA" id="ARBA00022737"/>
    </source>
</evidence>
<dbReference type="OrthoDB" id="6158926at2759"/>
<dbReference type="AlphaFoldDB" id="A0A3P7LLM6"/>
<name>A0A3P7LLM6_DIBLA</name>
<keyword evidence="1" id="KW-0677">Repeat</keyword>
<organism evidence="3 4">
    <name type="scientific">Dibothriocephalus latus</name>
    <name type="common">Fish tapeworm</name>
    <name type="synonym">Diphyllobothrium latum</name>
    <dbReference type="NCBI Taxonomy" id="60516"/>
    <lineage>
        <taxon>Eukaryota</taxon>
        <taxon>Metazoa</taxon>
        <taxon>Spiralia</taxon>
        <taxon>Lophotrochozoa</taxon>
        <taxon>Platyhelminthes</taxon>
        <taxon>Cestoda</taxon>
        <taxon>Eucestoda</taxon>
        <taxon>Diphyllobothriidea</taxon>
        <taxon>Diphyllobothriidae</taxon>
        <taxon>Dibothriocephalus</taxon>
    </lineage>
</organism>
<evidence type="ECO:0000313" key="4">
    <source>
        <dbReference type="Proteomes" id="UP000281553"/>
    </source>
</evidence>